<feature type="transmembrane region" description="Helical" evidence="1">
    <location>
        <begin position="126"/>
        <end position="147"/>
    </location>
</feature>
<keyword evidence="1" id="KW-0472">Membrane</keyword>
<keyword evidence="1" id="KW-1133">Transmembrane helix</keyword>
<proteinExistence type="predicted"/>
<dbReference type="AlphaFoldDB" id="A0A6C0LVG2"/>
<reference evidence="2" key="1">
    <citation type="journal article" date="2020" name="Nature">
        <title>Giant virus diversity and host interactions through global metagenomics.</title>
        <authorList>
            <person name="Schulz F."/>
            <person name="Roux S."/>
            <person name="Paez-Espino D."/>
            <person name="Jungbluth S."/>
            <person name="Walsh D.A."/>
            <person name="Denef V.J."/>
            <person name="McMahon K.D."/>
            <person name="Konstantinidis K.T."/>
            <person name="Eloe-Fadrosh E.A."/>
            <person name="Kyrpides N.C."/>
            <person name="Woyke T."/>
        </authorList>
    </citation>
    <scope>NUCLEOTIDE SEQUENCE</scope>
    <source>
        <strain evidence="2">GVMAG-S-1016713-169</strain>
    </source>
</reference>
<evidence type="ECO:0000256" key="1">
    <source>
        <dbReference type="SAM" id="Phobius"/>
    </source>
</evidence>
<sequence length="211" mass="23107">MNTTNQTYKIAKQRQLIDLNGDMTNFDLTFTATSKDGKTFNVIVVDQETLDSNLVSEMKYKTATGSISGNIVADKNVHQSYYLCLKADPPCDVDIKIVKKAIPPSKKVMLKPPPPPPPMPEQNKSFFTLKNTVLTILAVVCIIFILYNVRNYFKTSDVVSEVNDKNVPSLGVVSGDGGDNSITDDVMSEGGGMSPGMNGLLHKLKNMSMTH</sequence>
<name>A0A6C0LVG2_9ZZZZ</name>
<dbReference type="EMBL" id="MN740575">
    <property type="protein sequence ID" value="QHU34617.1"/>
    <property type="molecule type" value="Genomic_DNA"/>
</dbReference>
<organism evidence="2">
    <name type="scientific">viral metagenome</name>
    <dbReference type="NCBI Taxonomy" id="1070528"/>
    <lineage>
        <taxon>unclassified sequences</taxon>
        <taxon>metagenomes</taxon>
        <taxon>organismal metagenomes</taxon>
    </lineage>
</organism>
<protein>
    <submittedName>
        <fullName evidence="2">Uncharacterized protein</fullName>
    </submittedName>
</protein>
<evidence type="ECO:0000313" key="2">
    <source>
        <dbReference type="EMBL" id="QHU34617.1"/>
    </source>
</evidence>
<keyword evidence="1" id="KW-0812">Transmembrane</keyword>
<accession>A0A6C0LVG2</accession>